<feature type="compositionally biased region" description="Acidic residues" evidence="1">
    <location>
        <begin position="227"/>
        <end position="236"/>
    </location>
</feature>
<evidence type="ECO:0000256" key="1">
    <source>
        <dbReference type="SAM" id="MobiDB-lite"/>
    </source>
</evidence>
<dbReference type="Proteomes" id="UP000075902">
    <property type="component" value="Unassembled WGS sequence"/>
</dbReference>
<feature type="region of interest" description="Disordered" evidence="1">
    <location>
        <begin position="176"/>
        <end position="236"/>
    </location>
</feature>
<protein>
    <submittedName>
        <fullName evidence="2">Uncharacterized protein</fullName>
    </submittedName>
</protein>
<reference evidence="2" key="2">
    <citation type="submission" date="2020-05" db="UniProtKB">
        <authorList>
            <consortium name="EnsemblMetazoa"/>
        </authorList>
    </citation>
    <scope>IDENTIFICATION</scope>
    <source>
        <strain evidence="2">CM1001059</strain>
    </source>
</reference>
<reference evidence="3" key="1">
    <citation type="submission" date="2014-01" db="EMBL/GenBank/DDBJ databases">
        <title>The Genome Sequence of Anopheles melas CM1001059_A (V2).</title>
        <authorList>
            <consortium name="The Broad Institute Genomics Platform"/>
            <person name="Neafsey D.E."/>
            <person name="Besansky N."/>
            <person name="Howell P."/>
            <person name="Walton C."/>
            <person name="Young S.K."/>
            <person name="Zeng Q."/>
            <person name="Gargeya S."/>
            <person name="Fitzgerald M."/>
            <person name="Haas B."/>
            <person name="Abouelleil A."/>
            <person name="Allen A.W."/>
            <person name="Alvarado L."/>
            <person name="Arachchi H.M."/>
            <person name="Berlin A.M."/>
            <person name="Chapman S.B."/>
            <person name="Gainer-Dewar J."/>
            <person name="Goldberg J."/>
            <person name="Griggs A."/>
            <person name="Gujja S."/>
            <person name="Hansen M."/>
            <person name="Howarth C."/>
            <person name="Imamovic A."/>
            <person name="Ireland A."/>
            <person name="Larimer J."/>
            <person name="McCowan C."/>
            <person name="Murphy C."/>
            <person name="Pearson M."/>
            <person name="Poon T.W."/>
            <person name="Priest M."/>
            <person name="Roberts A."/>
            <person name="Saif S."/>
            <person name="Shea T."/>
            <person name="Sisk P."/>
            <person name="Sykes S."/>
            <person name="Wortman J."/>
            <person name="Nusbaum C."/>
            <person name="Birren B."/>
        </authorList>
    </citation>
    <scope>NUCLEOTIDE SEQUENCE [LARGE SCALE GENOMIC DNA]</scope>
    <source>
        <strain evidence="3">CM1001059</strain>
    </source>
</reference>
<feature type="region of interest" description="Disordered" evidence="1">
    <location>
        <begin position="136"/>
        <end position="164"/>
    </location>
</feature>
<feature type="compositionally biased region" description="Polar residues" evidence="1">
    <location>
        <begin position="85"/>
        <end position="96"/>
    </location>
</feature>
<feature type="compositionally biased region" description="Low complexity" evidence="1">
    <location>
        <begin position="136"/>
        <end position="145"/>
    </location>
</feature>
<sequence>MHPLEQVRPAPAGPAGPAATLSGSVIPGVTLVTHYWPHPFTGSPHSPHAREAFPHDKPYRHQHRPSRQEVVAPQLFGDRWRKSRPNATRPGQQPTANEFDDTGGSQPGARPGSGSSRLVTSNTTGSTATTILGSAAATSGSSVSGPGPGGGGPSSTGGSSSSVKCTVVNRLHSITAVGGSGASRAADQEGPAGSTGSSSKKRQQQRSRITYDREQGVRFYRGTETTDSNDCDCEDI</sequence>
<proteinExistence type="predicted"/>
<accession>A0A182UE78</accession>
<keyword evidence="3" id="KW-1185">Reference proteome</keyword>
<name>A0A182UE78_9DIPT</name>
<dbReference type="AlphaFoldDB" id="A0A182UE78"/>
<dbReference type="STRING" id="34690.A0A182UE78"/>
<feature type="compositionally biased region" description="Gly residues" evidence="1">
    <location>
        <begin position="146"/>
        <end position="155"/>
    </location>
</feature>
<organism evidence="2 3">
    <name type="scientific">Anopheles melas</name>
    <dbReference type="NCBI Taxonomy" id="34690"/>
    <lineage>
        <taxon>Eukaryota</taxon>
        <taxon>Metazoa</taxon>
        <taxon>Ecdysozoa</taxon>
        <taxon>Arthropoda</taxon>
        <taxon>Hexapoda</taxon>
        <taxon>Insecta</taxon>
        <taxon>Pterygota</taxon>
        <taxon>Neoptera</taxon>
        <taxon>Endopterygota</taxon>
        <taxon>Diptera</taxon>
        <taxon>Nematocera</taxon>
        <taxon>Culicoidea</taxon>
        <taxon>Culicidae</taxon>
        <taxon>Anophelinae</taxon>
        <taxon>Anopheles</taxon>
    </lineage>
</organism>
<evidence type="ECO:0000313" key="2">
    <source>
        <dbReference type="EnsemblMetazoa" id="AMEC018801-PA"/>
    </source>
</evidence>
<dbReference type="VEuPathDB" id="VectorBase:AMEC018801"/>
<feature type="region of interest" description="Disordered" evidence="1">
    <location>
        <begin position="42"/>
        <end position="123"/>
    </location>
</feature>
<dbReference type="EnsemblMetazoa" id="AMEC018801-RA">
    <property type="protein sequence ID" value="AMEC018801-PA"/>
    <property type="gene ID" value="AMEC018801"/>
</dbReference>
<feature type="compositionally biased region" description="Basic and acidic residues" evidence="1">
    <location>
        <begin position="48"/>
        <end position="59"/>
    </location>
</feature>
<evidence type="ECO:0000313" key="3">
    <source>
        <dbReference type="Proteomes" id="UP000075902"/>
    </source>
</evidence>